<gene>
    <name evidence="2" type="ORF">C0Q70_20390</name>
</gene>
<dbReference type="InterPro" id="IPR050314">
    <property type="entry name" value="Glycosyl_Hydrlase_18"/>
</dbReference>
<dbReference type="GO" id="GO:0005576">
    <property type="term" value="C:extracellular region"/>
    <property type="evidence" value="ECO:0007669"/>
    <property type="project" value="TreeGrafter"/>
</dbReference>
<organism evidence="2 3">
    <name type="scientific">Pomacea canaliculata</name>
    <name type="common">Golden apple snail</name>
    <dbReference type="NCBI Taxonomy" id="400727"/>
    <lineage>
        <taxon>Eukaryota</taxon>
        <taxon>Metazoa</taxon>
        <taxon>Spiralia</taxon>
        <taxon>Lophotrochozoa</taxon>
        <taxon>Mollusca</taxon>
        <taxon>Gastropoda</taxon>
        <taxon>Caenogastropoda</taxon>
        <taxon>Architaenioglossa</taxon>
        <taxon>Ampullarioidea</taxon>
        <taxon>Ampullariidae</taxon>
        <taxon>Pomacea</taxon>
    </lineage>
</organism>
<dbReference type="InterPro" id="IPR017853">
    <property type="entry name" value="GH"/>
</dbReference>
<proteinExistence type="predicted"/>
<dbReference type="InterPro" id="IPR029070">
    <property type="entry name" value="Chitinase_insertion_sf"/>
</dbReference>
<accession>A0A2T7NFG3</accession>
<dbReference type="GO" id="GO:0008061">
    <property type="term" value="F:chitin binding"/>
    <property type="evidence" value="ECO:0007669"/>
    <property type="project" value="TreeGrafter"/>
</dbReference>
<protein>
    <recommendedName>
        <fullName evidence="1">GH18 domain-containing protein</fullName>
    </recommendedName>
</protein>
<evidence type="ECO:0000313" key="3">
    <source>
        <dbReference type="Proteomes" id="UP000245119"/>
    </source>
</evidence>
<dbReference type="PROSITE" id="PS51910">
    <property type="entry name" value="GH18_2"/>
    <property type="match status" value="1"/>
</dbReference>
<dbReference type="Proteomes" id="UP000245119">
    <property type="component" value="Linkage Group LG13"/>
</dbReference>
<name>A0A2T7NFG3_POMCA</name>
<reference evidence="2 3" key="1">
    <citation type="submission" date="2018-04" db="EMBL/GenBank/DDBJ databases">
        <title>The genome of golden apple snail Pomacea canaliculata provides insight into stress tolerance and invasive adaptation.</title>
        <authorList>
            <person name="Liu C."/>
            <person name="Liu B."/>
            <person name="Ren Y."/>
            <person name="Zhang Y."/>
            <person name="Wang H."/>
            <person name="Li S."/>
            <person name="Jiang F."/>
            <person name="Yin L."/>
            <person name="Zhang G."/>
            <person name="Qian W."/>
            <person name="Fan W."/>
        </authorList>
    </citation>
    <scope>NUCLEOTIDE SEQUENCE [LARGE SCALE GENOMIC DNA]</scope>
    <source>
        <strain evidence="2">SZHN2017</strain>
        <tissue evidence="2">Muscle</tissue>
    </source>
</reference>
<dbReference type="PANTHER" id="PTHR11177">
    <property type="entry name" value="CHITINASE"/>
    <property type="match status" value="1"/>
</dbReference>
<dbReference type="EMBL" id="PZQS01000013">
    <property type="protein sequence ID" value="PVD19896.1"/>
    <property type="molecule type" value="Genomic_DNA"/>
</dbReference>
<dbReference type="OrthoDB" id="76388at2759"/>
<dbReference type="SUPFAM" id="SSF51445">
    <property type="entry name" value="(Trans)glycosidases"/>
    <property type="match status" value="1"/>
</dbReference>
<dbReference type="GO" id="GO:0005975">
    <property type="term" value="P:carbohydrate metabolic process"/>
    <property type="evidence" value="ECO:0007669"/>
    <property type="project" value="InterPro"/>
</dbReference>
<evidence type="ECO:0000313" key="2">
    <source>
        <dbReference type="EMBL" id="PVD19896.1"/>
    </source>
</evidence>
<dbReference type="AlphaFoldDB" id="A0A2T7NFG3"/>
<dbReference type="Gene3D" id="3.20.20.80">
    <property type="entry name" value="Glycosidases"/>
    <property type="match status" value="1"/>
</dbReference>
<evidence type="ECO:0000259" key="1">
    <source>
        <dbReference type="PROSITE" id="PS51910"/>
    </source>
</evidence>
<dbReference type="Gene3D" id="3.10.50.10">
    <property type="match status" value="1"/>
</dbReference>
<feature type="domain" description="GH18" evidence="1">
    <location>
        <begin position="1"/>
        <end position="201"/>
    </location>
</feature>
<dbReference type="STRING" id="400727.A0A2T7NFG3"/>
<dbReference type="GO" id="GO:0006032">
    <property type="term" value="P:chitin catabolic process"/>
    <property type="evidence" value="ECO:0007669"/>
    <property type="project" value="TreeGrafter"/>
</dbReference>
<dbReference type="InterPro" id="IPR001223">
    <property type="entry name" value="Glyco_hydro18_cat"/>
</dbReference>
<comment type="caution">
    <text evidence="2">The sequence shown here is derived from an EMBL/GenBank/DDBJ whole genome shotgun (WGS) entry which is preliminary data.</text>
</comment>
<dbReference type="GO" id="GO:0004568">
    <property type="term" value="F:chitinase activity"/>
    <property type="evidence" value="ECO:0007669"/>
    <property type="project" value="TreeGrafter"/>
</dbReference>
<keyword evidence="3" id="KW-1185">Reference proteome</keyword>
<dbReference type="SUPFAM" id="SSF54556">
    <property type="entry name" value="Chitinase insertion domain"/>
    <property type="match status" value="1"/>
</dbReference>
<dbReference type="Pfam" id="PF00704">
    <property type="entry name" value="Glyco_hydro_18"/>
    <property type="match status" value="1"/>
</dbReference>
<sequence>MSLTLNSYPLQNVDYKNLTNMVDFITVFTTPESNWSSLHHIFLIEDFQKIVNDYISKGVPKDKLITSISLYGYVFYIQNKSQHSAGAPSFIGPKGPMTGRKGIWAYYEVCNKMHKPGVSQSGYQQRNFIPRTTPSFFDGRVWISYDSLNRIQDKVMWLKMQDVGGYALNTVDADVFMDALCDFNIYNFPLAEGAYLASLNLKQFQSLVSSATTQVPILTPDPLTGFPTMRVVVFWLLAVGVWHLVVNRLTSDL</sequence>
<dbReference type="PANTHER" id="PTHR11177:SF317">
    <property type="entry name" value="CHITINASE 12-RELATED"/>
    <property type="match status" value="1"/>
</dbReference>